<dbReference type="Proteomes" id="UP000004968">
    <property type="component" value="Unassembled WGS sequence"/>
</dbReference>
<evidence type="ECO:0000313" key="2">
    <source>
        <dbReference type="Proteomes" id="UP000004968"/>
    </source>
</evidence>
<dbReference type="EMBL" id="ACIO01000064">
    <property type="protein sequence ID" value="EFD00927.1"/>
    <property type="molecule type" value="Genomic_DNA"/>
</dbReference>
<proteinExistence type="predicted"/>
<sequence length="41" mass="4721">MQQFILPAAVKPQSFSDSCIKRRQDRKNNGVSVTDYFMNLS</sequence>
<dbReference type="AlphaFoldDB" id="D3ABC0"/>
<evidence type="ECO:0000313" key="1">
    <source>
        <dbReference type="EMBL" id="EFD00927.1"/>
    </source>
</evidence>
<dbReference type="HOGENOM" id="CLU_3271251_0_0_9"/>
<organism evidence="1 2">
    <name type="scientific">Hungatella hathewayi DSM 13479</name>
    <dbReference type="NCBI Taxonomy" id="566550"/>
    <lineage>
        <taxon>Bacteria</taxon>
        <taxon>Bacillati</taxon>
        <taxon>Bacillota</taxon>
        <taxon>Clostridia</taxon>
        <taxon>Lachnospirales</taxon>
        <taxon>Lachnospiraceae</taxon>
        <taxon>Hungatella</taxon>
    </lineage>
</organism>
<comment type="caution">
    <text evidence="1">The sequence shown here is derived from an EMBL/GenBank/DDBJ whole genome shotgun (WGS) entry which is preliminary data.</text>
</comment>
<gene>
    <name evidence="1" type="ORF">CLOSTHATH_00893</name>
</gene>
<accession>D3ABC0</accession>
<name>D3ABC0_9FIRM</name>
<protein>
    <submittedName>
        <fullName evidence="1">Uncharacterized protein</fullName>
    </submittedName>
</protein>
<reference evidence="1 2" key="1">
    <citation type="submission" date="2010-01" db="EMBL/GenBank/DDBJ databases">
        <authorList>
            <person name="Weinstock G."/>
            <person name="Sodergren E."/>
            <person name="Clifton S."/>
            <person name="Fulton L."/>
            <person name="Fulton B."/>
            <person name="Courtney L."/>
            <person name="Fronick C."/>
            <person name="Harrison M."/>
            <person name="Strong C."/>
            <person name="Farmer C."/>
            <person name="Delahaunty K."/>
            <person name="Markovic C."/>
            <person name="Hall O."/>
            <person name="Minx P."/>
            <person name="Tomlinson C."/>
            <person name="Mitreva M."/>
            <person name="Nelson J."/>
            <person name="Hou S."/>
            <person name="Wollam A."/>
            <person name="Pepin K.H."/>
            <person name="Johnson M."/>
            <person name="Bhonagiri V."/>
            <person name="Nash W.E."/>
            <person name="Warren W."/>
            <person name="Chinwalla A."/>
            <person name="Mardis E.R."/>
            <person name="Wilson R.K."/>
        </authorList>
    </citation>
    <scope>NUCLEOTIDE SEQUENCE [LARGE SCALE GENOMIC DNA]</scope>
    <source>
        <strain evidence="1 2">DSM 13479</strain>
    </source>
</reference>